<dbReference type="Gene3D" id="3.30.930.10">
    <property type="entry name" value="Bira Bifunctional Protein, Domain 2"/>
    <property type="match status" value="1"/>
</dbReference>
<dbReference type="SUPFAM" id="SSF55186">
    <property type="entry name" value="ThrRS/AlaRS common domain"/>
    <property type="match status" value="1"/>
</dbReference>
<dbReference type="Gene3D" id="3.30.54.20">
    <property type="match status" value="1"/>
</dbReference>
<dbReference type="FunFam" id="3.30.980.10:FF:000004">
    <property type="entry name" value="Alanine--tRNA ligase, cytoplasmic"/>
    <property type="match status" value="1"/>
</dbReference>
<comment type="function">
    <text evidence="9">Catalyzes the attachment of alanine to tRNA(Ala) in a two-step reaction: alanine is first activated by ATP to form Ala-AMP and then transferred to the acceptor end of tRNA(Ala). Also edits incorrectly charged Ser-tRNA(Ala) and Gly-tRNA(Ala) via its editing domain.</text>
</comment>
<dbReference type="Proteomes" id="UP000228964">
    <property type="component" value="Unassembled WGS sequence"/>
</dbReference>
<keyword evidence="9" id="KW-0479">Metal-binding</keyword>
<feature type="binding site" evidence="9">
    <location>
        <position position="623"/>
    </location>
    <ligand>
        <name>Zn(2+)</name>
        <dbReference type="ChEBI" id="CHEBI:29105"/>
    </ligand>
</feature>
<feature type="binding site" evidence="9">
    <location>
        <position position="619"/>
    </location>
    <ligand>
        <name>Zn(2+)</name>
        <dbReference type="ChEBI" id="CHEBI:29105"/>
    </ligand>
</feature>
<evidence type="ECO:0000259" key="10">
    <source>
        <dbReference type="PROSITE" id="PS50860"/>
    </source>
</evidence>
<dbReference type="NCBIfam" id="NF002436">
    <property type="entry name" value="PRK01584.1"/>
    <property type="match status" value="1"/>
</dbReference>
<dbReference type="GO" id="GO:0005737">
    <property type="term" value="C:cytoplasm"/>
    <property type="evidence" value="ECO:0007669"/>
    <property type="project" value="UniProtKB-SubCell"/>
</dbReference>
<dbReference type="EMBL" id="PFAO01000053">
    <property type="protein sequence ID" value="PIT94995.1"/>
    <property type="molecule type" value="Genomic_DNA"/>
</dbReference>
<dbReference type="PROSITE" id="PS50860">
    <property type="entry name" value="AA_TRNA_LIGASE_II_ALA"/>
    <property type="match status" value="1"/>
</dbReference>
<evidence type="ECO:0000256" key="4">
    <source>
        <dbReference type="ARBA" id="ARBA00022741"/>
    </source>
</evidence>
<evidence type="ECO:0000256" key="3">
    <source>
        <dbReference type="ARBA" id="ARBA00022598"/>
    </source>
</evidence>
<comment type="domain">
    <text evidence="9">Consists of three domains; the N-terminal catalytic domain, the editing domain and the C-terminal C-Ala domain. The editing domain removes incorrectly charged amino acids, while the C-Ala domain, along with tRNA(Ala), serves as a bridge to cooperatively bring together the editing and aminoacylation centers thus stimulating deacylation of misacylated tRNAs.</text>
</comment>
<dbReference type="InterPro" id="IPR023033">
    <property type="entry name" value="Ala_tRNA_ligase_euk/bac"/>
</dbReference>
<organism evidence="11 12">
    <name type="scientific">Candidatus Falkowbacteria bacterium CG10_big_fil_rev_8_21_14_0_10_38_22</name>
    <dbReference type="NCBI Taxonomy" id="1974564"/>
    <lineage>
        <taxon>Bacteria</taxon>
        <taxon>Candidatus Falkowiibacteriota</taxon>
    </lineage>
</organism>
<dbReference type="InterPro" id="IPR050058">
    <property type="entry name" value="Ala-tRNA_ligase"/>
</dbReference>
<dbReference type="CDD" id="cd00673">
    <property type="entry name" value="AlaRS_core"/>
    <property type="match status" value="1"/>
</dbReference>
<keyword evidence="5 9" id="KW-0067">ATP-binding</keyword>
<proteinExistence type="inferred from homology"/>
<evidence type="ECO:0000256" key="7">
    <source>
        <dbReference type="ARBA" id="ARBA00022917"/>
    </source>
</evidence>
<feature type="binding site" evidence="9">
    <location>
        <position position="513"/>
    </location>
    <ligand>
        <name>Zn(2+)</name>
        <dbReference type="ChEBI" id="CHEBI:29105"/>
    </ligand>
</feature>
<dbReference type="HAMAP" id="MF_00036_B">
    <property type="entry name" value="Ala_tRNA_synth_B"/>
    <property type="match status" value="1"/>
</dbReference>
<evidence type="ECO:0000256" key="8">
    <source>
        <dbReference type="ARBA" id="ARBA00023146"/>
    </source>
</evidence>
<dbReference type="GO" id="GO:0008270">
    <property type="term" value="F:zinc ion binding"/>
    <property type="evidence" value="ECO:0007669"/>
    <property type="project" value="UniProtKB-UniRule"/>
</dbReference>
<keyword evidence="6 9" id="KW-0694">RNA-binding</keyword>
<dbReference type="InterPro" id="IPR012947">
    <property type="entry name" value="tRNA_SAD"/>
</dbReference>
<dbReference type="Pfam" id="PF01411">
    <property type="entry name" value="tRNA-synt_2c"/>
    <property type="match status" value="1"/>
</dbReference>
<dbReference type="InterPro" id="IPR018163">
    <property type="entry name" value="Thr/Ala-tRNA-synth_IIc_edit"/>
</dbReference>
<evidence type="ECO:0000313" key="12">
    <source>
        <dbReference type="Proteomes" id="UP000228964"/>
    </source>
</evidence>
<keyword evidence="2 9" id="KW-0820">tRNA-binding</keyword>
<reference evidence="12" key="1">
    <citation type="submission" date="2017-09" db="EMBL/GenBank/DDBJ databases">
        <title>Depth-based differentiation of microbial function through sediment-hosted aquifers and enrichment of novel symbionts in the deep terrestrial subsurface.</title>
        <authorList>
            <person name="Probst A.J."/>
            <person name="Ladd B."/>
            <person name="Jarett J.K."/>
            <person name="Geller-Mcgrath D.E."/>
            <person name="Sieber C.M.K."/>
            <person name="Emerson J.B."/>
            <person name="Anantharaman K."/>
            <person name="Thomas B.C."/>
            <person name="Malmstrom R."/>
            <person name="Stieglmeier M."/>
            <person name="Klingl A."/>
            <person name="Woyke T."/>
            <person name="Ryan C.M."/>
            <person name="Banfield J.F."/>
        </authorList>
    </citation>
    <scope>NUCLEOTIDE SEQUENCE [LARGE SCALE GENOMIC DNA]</scope>
</reference>
<evidence type="ECO:0000313" key="11">
    <source>
        <dbReference type="EMBL" id="PIT94995.1"/>
    </source>
</evidence>
<dbReference type="GO" id="GO:0002161">
    <property type="term" value="F:aminoacyl-tRNA deacylase activity"/>
    <property type="evidence" value="ECO:0007669"/>
    <property type="project" value="TreeGrafter"/>
</dbReference>
<dbReference type="SMART" id="SM00863">
    <property type="entry name" value="tRNA_SAD"/>
    <property type="match status" value="1"/>
</dbReference>
<dbReference type="AlphaFoldDB" id="A0A2M6WQB1"/>
<dbReference type="PANTHER" id="PTHR11777">
    <property type="entry name" value="ALANYL-TRNA SYNTHETASE"/>
    <property type="match status" value="1"/>
</dbReference>
<evidence type="ECO:0000256" key="6">
    <source>
        <dbReference type="ARBA" id="ARBA00022884"/>
    </source>
</evidence>
<comment type="similarity">
    <text evidence="1 9">Belongs to the class-II aminoacyl-tRNA synthetase family.</text>
</comment>
<dbReference type="GO" id="GO:0000049">
    <property type="term" value="F:tRNA binding"/>
    <property type="evidence" value="ECO:0007669"/>
    <property type="project" value="UniProtKB-KW"/>
</dbReference>
<dbReference type="GO" id="GO:0006419">
    <property type="term" value="P:alanyl-tRNA aminoacylation"/>
    <property type="evidence" value="ECO:0007669"/>
    <property type="project" value="UniProtKB-UniRule"/>
</dbReference>
<keyword evidence="4 9" id="KW-0547">Nucleotide-binding</keyword>
<name>A0A2M6WQB1_9BACT</name>
<evidence type="ECO:0000256" key="9">
    <source>
        <dbReference type="HAMAP-Rule" id="MF_00036"/>
    </source>
</evidence>
<evidence type="ECO:0000256" key="5">
    <source>
        <dbReference type="ARBA" id="ARBA00022840"/>
    </source>
</evidence>
<dbReference type="GO" id="GO:0005524">
    <property type="term" value="F:ATP binding"/>
    <property type="evidence" value="ECO:0007669"/>
    <property type="project" value="UniProtKB-UniRule"/>
</dbReference>
<gene>
    <name evidence="9" type="primary">alaS</name>
    <name evidence="11" type="ORF">COT96_02220</name>
</gene>
<dbReference type="Pfam" id="PF07973">
    <property type="entry name" value="tRNA_SAD"/>
    <property type="match status" value="1"/>
</dbReference>
<dbReference type="InterPro" id="IPR018162">
    <property type="entry name" value="Ala-tRNA-ligase_IIc_anticod-bd"/>
</dbReference>
<dbReference type="EC" id="6.1.1.7" evidence="9"/>
<protein>
    <recommendedName>
        <fullName evidence="9">Alanine--tRNA ligase</fullName>
        <ecNumber evidence="9">6.1.1.7</ecNumber>
    </recommendedName>
    <alternativeName>
        <fullName evidence="9">Alanyl-tRNA synthetase</fullName>
        <shortName evidence="9">AlaRS</shortName>
    </alternativeName>
</protein>
<evidence type="ECO:0000256" key="1">
    <source>
        <dbReference type="ARBA" id="ARBA00008226"/>
    </source>
</evidence>
<accession>A0A2M6WQB1</accession>
<dbReference type="InterPro" id="IPR002318">
    <property type="entry name" value="Ala-tRNA-lgiase_IIc"/>
</dbReference>
<keyword evidence="3 9" id="KW-0436">Ligase</keyword>
<dbReference type="SUPFAM" id="SSF101353">
    <property type="entry name" value="Putative anticodon-binding domain of alanyl-tRNA synthetase (AlaRS)"/>
    <property type="match status" value="1"/>
</dbReference>
<dbReference type="InterPro" id="IPR018164">
    <property type="entry name" value="Ala-tRNA-synth_IIc_N"/>
</dbReference>
<comment type="subcellular location">
    <subcellularLocation>
        <location evidence="9">Cytoplasm</location>
    </subcellularLocation>
</comment>
<comment type="caution">
    <text evidence="11">The sequence shown here is derived from an EMBL/GenBank/DDBJ whole genome shotgun (WGS) entry which is preliminary data.</text>
</comment>
<evidence type="ECO:0000256" key="2">
    <source>
        <dbReference type="ARBA" id="ARBA00022555"/>
    </source>
</evidence>
<sequence length="653" mass="73570">MITAKELREKYLEFFKSKAHVILPSASLIPENDPTVLFTTAGMHSLVPYLMGAKHPAGQRLANCQKCIRTGDIEKVGDNRHLTFFEMLGNWSLGDYFKEEAIAWSWEFLTDKKWLNLDPQRLYVTVFMGDNNVAIDQESIEIWQKQFAKAGIKAKVCPYNQLITGNANLRIFPLPAKDNWWGPAGATGPCGHCTEIFYDINPASGKLQKTFNQEIEQGRVLEIWNNVFMQYHKTVAGKFELLEQKNVDTGMGLERTIAVLNKEQDVFANDLFVNICFKIENLSGKKYGANLEITHAMRLIADHLKAVTFIMADDKAVTPSNTNQGYVVRRLIRRAIRYGRQLGIKEESWTKEIAKVVAHDYAEIYPQLQKNINFVISQLKEEEVKFSKTLEQGLKKLEKMKPKFIPAVGVGSLSTKSGIIDYGLSGDDLFNLYATYGFPIELSIEEIKKIYKEFKAEKGIKIAIAELSKEDEERLLDQFHKSLKKHQELSRTASAGMFKGGLADASEATIKYHTAAHLMLAALKKVLGDQVVQKGSNITPERLRFDFSYTDKLTADQKQKVENLVNEAIAKNLPVSCREMTLDEAKQINAMGVFETKYGVKVKVYTIGSGDNIVSREICGGPHVEQTGVLGKFKIQKEESSSAGVRRIKAILE</sequence>
<keyword evidence="8 9" id="KW-0030">Aminoacyl-tRNA synthetase</keyword>
<keyword evidence="9" id="KW-0862">Zinc</keyword>
<comment type="cofactor">
    <cofactor evidence="9">
        <name>Zn(2+)</name>
        <dbReference type="ChEBI" id="CHEBI:29105"/>
    </cofactor>
    <text evidence="9">Binds 1 zinc ion per subunit.</text>
</comment>
<keyword evidence="7 9" id="KW-0648">Protein biosynthesis</keyword>
<feature type="domain" description="Alanyl-transfer RNA synthetases family profile" evidence="10">
    <location>
        <begin position="2"/>
        <end position="653"/>
    </location>
</feature>
<comment type="catalytic activity">
    <reaction evidence="9">
        <text>tRNA(Ala) + L-alanine + ATP = L-alanyl-tRNA(Ala) + AMP + diphosphate</text>
        <dbReference type="Rhea" id="RHEA:12540"/>
        <dbReference type="Rhea" id="RHEA-COMP:9657"/>
        <dbReference type="Rhea" id="RHEA-COMP:9923"/>
        <dbReference type="ChEBI" id="CHEBI:30616"/>
        <dbReference type="ChEBI" id="CHEBI:33019"/>
        <dbReference type="ChEBI" id="CHEBI:57972"/>
        <dbReference type="ChEBI" id="CHEBI:78442"/>
        <dbReference type="ChEBI" id="CHEBI:78497"/>
        <dbReference type="ChEBI" id="CHEBI:456215"/>
        <dbReference type="EC" id="6.1.1.7"/>
    </reaction>
</comment>
<dbReference type="InterPro" id="IPR045864">
    <property type="entry name" value="aa-tRNA-synth_II/BPL/LPL"/>
</dbReference>
<keyword evidence="9" id="KW-0963">Cytoplasm</keyword>
<dbReference type="Gene3D" id="3.30.980.10">
    <property type="entry name" value="Threonyl-trna Synthetase, Chain A, domain 2"/>
    <property type="match status" value="1"/>
</dbReference>
<feature type="binding site" evidence="9">
    <location>
        <position position="517"/>
    </location>
    <ligand>
        <name>Zn(2+)</name>
        <dbReference type="ChEBI" id="CHEBI:29105"/>
    </ligand>
</feature>
<dbReference type="GO" id="GO:0004813">
    <property type="term" value="F:alanine-tRNA ligase activity"/>
    <property type="evidence" value="ECO:0007669"/>
    <property type="project" value="UniProtKB-UniRule"/>
</dbReference>
<dbReference type="SUPFAM" id="SSF55681">
    <property type="entry name" value="Class II aaRS and biotin synthetases"/>
    <property type="match status" value="1"/>
</dbReference>
<dbReference type="PANTHER" id="PTHR11777:SF9">
    <property type="entry name" value="ALANINE--TRNA LIGASE, CYTOPLASMIC"/>
    <property type="match status" value="1"/>
</dbReference>
<dbReference type="InterPro" id="IPR018165">
    <property type="entry name" value="Ala-tRNA-synth_IIc_core"/>
</dbReference>
<dbReference type="PRINTS" id="PR00980">
    <property type="entry name" value="TRNASYNTHALA"/>
</dbReference>